<name>A0A843U1N6_COLES</name>
<comment type="caution">
    <text evidence="1">The sequence shown here is derived from an EMBL/GenBank/DDBJ whole genome shotgun (WGS) entry which is preliminary data.</text>
</comment>
<dbReference type="AlphaFoldDB" id="A0A843U1N6"/>
<keyword evidence="2" id="KW-1185">Reference proteome</keyword>
<protein>
    <submittedName>
        <fullName evidence="1">Uncharacterized protein</fullName>
    </submittedName>
</protein>
<sequence length="72" mass="7839">MEEVCSSNSLSSFSSHRQVVAEEHRSSGEEAGKVASRAFRIHVDRVCCGCDGRCEASVEQVCGVCRFGPEMK</sequence>
<dbReference type="Proteomes" id="UP000652761">
    <property type="component" value="Unassembled WGS sequence"/>
</dbReference>
<gene>
    <name evidence="1" type="ORF">Taro_011545</name>
</gene>
<organism evidence="1 2">
    <name type="scientific">Colocasia esculenta</name>
    <name type="common">Wild taro</name>
    <name type="synonym">Arum esculentum</name>
    <dbReference type="NCBI Taxonomy" id="4460"/>
    <lineage>
        <taxon>Eukaryota</taxon>
        <taxon>Viridiplantae</taxon>
        <taxon>Streptophyta</taxon>
        <taxon>Embryophyta</taxon>
        <taxon>Tracheophyta</taxon>
        <taxon>Spermatophyta</taxon>
        <taxon>Magnoliopsida</taxon>
        <taxon>Liliopsida</taxon>
        <taxon>Araceae</taxon>
        <taxon>Aroideae</taxon>
        <taxon>Colocasieae</taxon>
        <taxon>Colocasia</taxon>
    </lineage>
</organism>
<evidence type="ECO:0000313" key="2">
    <source>
        <dbReference type="Proteomes" id="UP000652761"/>
    </source>
</evidence>
<proteinExistence type="predicted"/>
<accession>A0A843U1N6</accession>
<reference evidence="1" key="1">
    <citation type="submission" date="2017-07" db="EMBL/GenBank/DDBJ databases">
        <title>Taro Niue Genome Assembly and Annotation.</title>
        <authorList>
            <person name="Atibalentja N."/>
            <person name="Keating K."/>
            <person name="Fields C.J."/>
        </authorList>
    </citation>
    <scope>NUCLEOTIDE SEQUENCE</scope>
    <source>
        <strain evidence="1">Niue_2</strain>
        <tissue evidence="1">Leaf</tissue>
    </source>
</reference>
<evidence type="ECO:0000313" key="1">
    <source>
        <dbReference type="EMBL" id="MQL79092.1"/>
    </source>
</evidence>
<dbReference type="EMBL" id="NMUH01000433">
    <property type="protein sequence ID" value="MQL79092.1"/>
    <property type="molecule type" value="Genomic_DNA"/>
</dbReference>